<evidence type="ECO:0000256" key="1">
    <source>
        <dbReference type="SAM" id="SignalP"/>
    </source>
</evidence>
<dbReference type="SUPFAM" id="SSF82185">
    <property type="entry name" value="Histone H3 K4-specific methyltransferase SET7/9 N-terminal domain"/>
    <property type="match status" value="5"/>
</dbReference>
<dbReference type="PANTHER" id="PTHR33706:SF1">
    <property type="entry name" value="TPR REPEAT PROTEIN"/>
    <property type="match status" value="1"/>
</dbReference>
<keyword evidence="1" id="KW-0732">Signal</keyword>
<dbReference type="Proteomes" id="UP000007463">
    <property type="component" value="Chromosome"/>
</dbReference>
<dbReference type="PANTHER" id="PTHR33706">
    <property type="entry name" value="MORN VARIANT REPEAT PROTEIN"/>
    <property type="match status" value="1"/>
</dbReference>
<dbReference type="RefSeq" id="WP_013686102.1">
    <property type="nucleotide sequence ID" value="NC_015321.1"/>
</dbReference>
<dbReference type="STRING" id="755732.Fluta_1335"/>
<dbReference type="eggNOG" id="COG2849">
    <property type="taxonomic scope" value="Bacteria"/>
</dbReference>
<evidence type="ECO:0000313" key="2">
    <source>
        <dbReference type="EMBL" id="AEA43330.1"/>
    </source>
</evidence>
<dbReference type="AlphaFoldDB" id="F2ICV6"/>
<dbReference type="EMBL" id="CP002542">
    <property type="protein sequence ID" value="AEA43330.1"/>
    <property type="molecule type" value="Genomic_DNA"/>
</dbReference>
<dbReference type="HOGENOM" id="CLU_450378_0_0_10"/>
<evidence type="ECO:0000313" key="3">
    <source>
        <dbReference type="Proteomes" id="UP000007463"/>
    </source>
</evidence>
<dbReference type="Pfam" id="PF07661">
    <property type="entry name" value="MORN_2"/>
    <property type="match status" value="7"/>
</dbReference>
<evidence type="ECO:0008006" key="4">
    <source>
        <dbReference type="Google" id="ProtNLM"/>
    </source>
</evidence>
<keyword evidence="3" id="KW-1185">Reference proteome</keyword>
<reference evidence="2 3" key="1">
    <citation type="journal article" date="2011" name="Stand. Genomic Sci.">
        <title>Complete genome sequence of the gliding freshwater bacterium Fluviicola taffensis type strain (RW262).</title>
        <authorList>
            <person name="Woyke T."/>
            <person name="Chertkov O."/>
            <person name="Lapidus A."/>
            <person name="Nolan M."/>
            <person name="Lucas S."/>
            <person name="Del Rio T.G."/>
            <person name="Tice H."/>
            <person name="Cheng J.F."/>
            <person name="Tapia R."/>
            <person name="Han C."/>
            <person name="Goodwin L."/>
            <person name="Pitluck S."/>
            <person name="Liolios K."/>
            <person name="Pagani I."/>
            <person name="Ivanova N."/>
            <person name="Huntemann M."/>
            <person name="Mavromatis K."/>
            <person name="Mikhailova N."/>
            <person name="Pati A."/>
            <person name="Chen A."/>
            <person name="Palaniappan K."/>
            <person name="Land M."/>
            <person name="Hauser L."/>
            <person name="Brambilla E.M."/>
            <person name="Rohde M."/>
            <person name="Mwirichia R."/>
            <person name="Sikorski J."/>
            <person name="Tindall B.J."/>
            <person name="Goker M."/>
            <person name="Bristow J."/>
            <person name="Eisen J.A."/>
            <person name="Markowitz V."/>
            <person name="Hugenholtz P."/>
            <person name="Klenk H.P."/>
            <person name="Kyrpides N.C."/>
        </authorList>
    </citation>
    <scope>NUCLEOTIDE SEQUENCE [LARGE SCALE GENOMIC DNA]</scope>
    <source>
        <strain evidence="3">DSM 16823 / RW262 / RW262</strain>
    </source>
</reference>
<accession>F2ICV6</accession>
<dbReference type="KEGG" id="fte:Fluta_1335"/>
<dbReference type="Gene3D" id="3.90.930.1">
    <property type="match status" value="1"/>
</dbReference>
<sequence precursor="true">MKFVCILFSFLSFSLTAQVVQKENLTPKLRNFYDFERTKLESTGSYYKDLLGESTDKHGKWLYYDRFGVQVEERNYYRGKLHGRVLSNYANGKKKQEGYFKLGEQDSVFREWNEIGKLSVEGSYKNGKEIGIWESYYLTGQKKQVEEFIDTIRYMRQFWMPDSLHTQKIFDGTGEYLTFYDTGMEREWYNYKNGIKNGPFEEFSIYGYLLINGNFKNGEKDSTWNFYYYTGKREKISNYLNGKLDGEYKYFYDNEQVNVEGSYKNGEKSGLWTWYTKKGTKDQEGYFDKGQQDGKWSFWYETGELRNTGKFDHDKRTGTWEYFYKNGSKFKKGDFANDEKNGRWETWYENGILLMSGVYEIGKEEGLWTNYWEDGIEKNVASFKKGKLQGKWISYYPTGKLNVTGNYKEGEKTGEWINYFENGKPKDLFNYKVITKKSKIEYGPLKDFDVKESIKDGPAVSFSQKDFKKTEEGSYKNGQKHGVWYTYWPGGKIPSNTTTYKDGKLDGKSTEMDRRGNVISETDYKDGLKDGKMKLFDKRGKVIKELEFKEGQQVIKGSGGNSIEFRTR</sequence>
<gene>
    <name evidence="2" type="ordered locus">Fluta_1335</name>
</gene>
<protein>
    <recommendedName>
        <fullName evidence="4">MORN variant repeat-containing protein</fullName>
    </recommendedName>
</protein>
<dbReference type="OrthoDB" id="7342920at2"/>
<proteinExistence type="predicted"/>
<dbReference type="Gene3D" id="2.20.110.10">
    <property type="entry name" value="Histone H3 K4-specific methyltransferase SET7/9 N-terminal domain"/>
    <property type="match status" value="5"/>
</dbReference>
<organism evidence="2 3">
    <name type="scientific">Fluviicola taffensis (strain DSM 16823 / NCIMB 13979 / RW262)</name>
    <dbReference type="NCBI Taxonomy" id="755732"/>
    <lineage>
        <taxon>Bacteria</taxon>
        <taxon>Pseudomonadati</taxon>
        <taxon>Bacteroidota</taxon>
        <taxon>Flavobacteriia</taxon>
        <taxon>Flavobacteriales</taxon>
        <taxon>Crocinitomicaceae</taxon>
        <taxon>Fluviicola</taxon>
    </lineage>
</organism>
<dbReference type="InterPro" id="IPR011652">
    <property type="entry name" value="MORN_2"/>
</dbReference>
<feature type="chain" id="PRO_5003283587" description="MORN variant repeat-containing protein" evidence="1">
    <location>
        <begin position="18"/>
        <end position="568"/>
    </location>
</feature>
<name>F2ICV6_FLUTR</name>
<feature type="signal peptide" evidence="1">
    <location>
        <begin position="1"/>
        <end position="17"/>
    </location>
</feature>
<reference evidence="3" key="2">
    <citation type="submission" date="2011-02" db="EMBL/GenBank/DDBJ databases">
        <title>The complete genome of Fluviicola taffensis DSM 16823.</title>
        <authorList>
            <consortium name="US DOE Joint Genome Institute (JGI-PGF)"/>
            <person name="Lucas S."/>
            <person name="Copeland A."/>
            <person name="Lapidus A."/>
            <person name="Bruce D."/>
            <person name="Goodwin L."/>
            <person name="Pitluck S."/>
            <person name="Kyrpides N."/>
            <person name="Mavromatis K."/>
            <person name="Ivanova N."/>
            <person name="Mikhailova N."/>
            <person name="Pagani I."/>
            <person name="Chertkov O."/>
            <person name="Detter J.C."/>
            <person name="Han C."/>
            <person name="Tapia R."/>
            <person name="Land M."/>
            <person name="Hauser L."/>
            <person name="Markowitz V."/>
            <person name="Cheng J.-F."/>
            <person name="Hugenholtz P."/>
            <person name="Woyke T."/>
            <person name="Wu D."/>
            <person name="Tindall B."/>
            <person name="Pomrenke H.G."/>
            <person name="Brambilla E."/>
            <person name="Klenk H.-P."/>
            <person name="Eisen J.A."/>
        </authorList>
    </citation>
    <scope>NUCLEOTIDE SEQUENCE [LARGE SCALE GENOMIC DNA]</scope>
    <source>
        <strain evidence="3">DSM 16823 / RW262 / RW262</strain>
    </source>
</reference>